<proteinExistence type="predicted"/>
<dbReference type="InterPro" id="IPR017896">
    <property type="entry name" value="4Fe4S_Fe-S-bd"/>
</dbReference>
<keyword evidence="3" id="KW-0479">Metal-binding</keyword>
<dbReference type="PROSITE" id="PS00198">
    <property type="entry name" value="4FE4S_FER_1"/>
    <property type="match status" value="1"/>
</dbReference>
<dbReference type="InterPro" id="IPR017900">
    <property type="entry name" value="4Fe4S_Fe_S_CS"/>
</dbReference>
<dbReference type="PANTHER" id="PTHR30176:SF3">
    <property type="entry name" value="FERREDOXIN-TYPE PROTEIN NAPH"/>
    <property type="match status" value="1"/>
</dbReference>
<dbReference type="GO" id="GO:0046872">
    <property type="term" value="F:metal ion binding"/>
    <property type="evidence" value="ECO:0007669"/>
    <property type="project" value="UniProtKB-KW"/>
</dbReference>
<dbReference type="InterPro" id="IPR014116">
    <property type="entry name" value="Cyt_c_oxidase_cbb3_FixG"/>
</dbReference>
<comment type="caution">
    <text evidence="9">The sequence shown here is derived from an EMBL/GenBank/DDBJ whole genome shotgun (WGS) entry which is preliminary data.</text>
</comment>
<reference evidence="9 10" key="1">
    <citation type="submission" date="2019-04" db="EMBL/GenBank/DDBJ databases">
        <title>Crenobacter sp. nov.</title>
        <authorList>
            <person name="Shi S."/>
        </authorList>
    </citation>
    <scope>NUCLEOTIDE SEQUENCE [LARGE SCALE GENOMIC DNA]</scope>
    <source>
        <strain evidence="9 10">GY 70310</strain>
    </source>
</reference>
<dbReference type="GO" id="GO:0005886">
    <property type="term" value="C:plasma membrane"/>
    <property type="evidence" value="ECO:0007669"/>
    <property type="project" value="TreeGrafter"/>
</dbReference>
<feature type="transmembrane region" description="Helical" evidence="7">
    <location>
        <begin position="34"/>
        <end position="54"/>
    </location>
</feature>
<feature type="transmembrane region" description="Helical" evidence="7">
    <location>
        <begin position="86"/>
        <end position="107"/>
    </location>
</feature>
<evidence type="ECO:0000256" key="5">
    <source>
        <dbReference type="ARBA" id="ARBA00023004"/>
    </source>
</evidence>
<evidence type="ECO:0000256" key="6">
    <source>
        <dbReference type="ARBA" id="ARBA00023014"/>
    </source>
</evidence>
<keyword evidence="5" id="KW-0408">Iron</keyword>
<dbReference type="PROSITE" id="PS51379">
    <property type="entry name" value="4FE4S_FER_2"/>
    <property type="match status" value="1"/>
</dbReference>
<dbReference type="Gene3D" id="2.60.40.10">
    <property type="entry name" value="Immunoglobulins"/>
    <property type="match status" value="1"/>
</dbReference>
<dbReference type="GO" id="GO:0051539">
    <property type="term" value="F:4 iron, 4 sulfur cluster binding"/>
    <property type="evidence" value="ECO:0007669"/>
    <property type="project" value="UniProtKB-KW"/>
</dbReference>
<name>A0A4T0UWD9_9NEIS</name>
<dbReference type="Proteomes" id="UP000308891">
    <property type="component" value="Unassembled WGS sequence"/>
</dbReference>
<dbReference type="Pfam" id="PF13746">
    <property type="entry name" value="Fer4_18"/>
    <property type="match status" value="1"/>
</dbReference>
<evidence type="ECO:0000256" key="2">
    <source>
        <dbReference type="ARBA" id="ARBA00022485"/>
    </source>
</evidence>
<keyword evidence="1" id="KW-0813">Transport</keyword>
<evidence type="ECO:0000259" key="8">
    <source>
        <dbReference type="PROSITE" id="PS51379"/>
    </source>
</evidence>
<dbReference type="InterPro" id="IPR032879">
    <property type="entry name" value="FixG_C"/>
</dbReference>
<accession>A0A4T0UWD9</accession>
<keyword evidence="7" id="KW-0812">Transmembrane</keyword>
<gene>
    <name evidence="9" type="primary">ccoG</name>
    <name evidence="9" type="ORF">E5K04_07305</name>
</gene>
<feature type="transmembrane region" description="Helical" evidence="7">
    <location>
        <begin position="197"/>
        <end position="218"/>
    </location>
</feature>
<keyword evidence="7" id="KW-1133">Transmembrane helix</keyword>
<sequence>MEHHTSPTPQSKITFHHSTFPIHARTVSGRLNTLRWLCVWLTQLVFYGACWIQWKAVDGHSRQAVLFDISNQKIYFFDLVLWPQDAFLVAILLIFSAISLFLVTALVGRVFCGFVCPQTVYSSIFSWIESRIEGDYRTRRKNTQRPPSFAKLQRKIFKHIIWGIISLWSGITFIGYFTPIRDVPQNLLNGSLGMWSMFWFIFYAVFMYVQAGLARNAVCQHMCPYSRFQGVMVDLTTRNVSYDNQRGEPRKRLSLQNKDATQCIDCRICVQVCPAGIDIRDGLQYECINCGLCIDACNMVMRKIKAPVGLIRFMSEQELTGIRPNLRFSQRPRIMIYALLLAGLLLLGLWTITSRPPLHADVLRDRGALYRETSDGEIENAYTLKLRNLTSHPQSIDILLEQQPEYRLLGPSNVTLPPGDVVLLPMTVRAQQSSTGTTPLVFNFKTMVGIQREASTFVMP</sequence>
<feature type="transmembrane region" description="Helical" evidence="7">
    <location>
        <begin position="160"/>
        <end position="177"/>
    </location>
</feature>
<dbReference type="PANTHER" id="PTHR30176">
    <property type="entry name" value="FERREDOXIN-TYPE PROTEIN NAPH"/>
    <property type="match status" value="1"/>
</dbReference>
<dbReference type="NCBIfam" id="TIGR02745">
    <property type="entry name" value="ccoG_rdxA_fixG"/>
    <property type="match status" value="1"/>
</dbReference>
<dbReference type="InterPro" id="IPR051684">
    <property type="entry name" value="Electron_Trans/Redox"/>
</dbReference>
<keyword evidence="6" id="KW-0411">Iron-sulfur</keyword>
<keyword evidence="4" id="KW-0249">Electron transport</keyword>
<dbReference type="RefSeq" id="WP_136552506.1">
    <property type="nucleotide sequence ID" value="NZ_STGJ01000007.1"/>
</dbReference>
<evidence type="ECO:0000313" key="10">
    <source>
        <dbReference type="Proteomes" id="UP000308891"/>
    </source>
</evidence>
<protein>
    <submittedName>
        <fullName evidence="9">Cytochrome c oxidase accessory protein CcoG</fullName>
    </submittedName>
</protein>
<feature type="domain" description="4Fe-4S ferredoxin-type" evidence="8">
    <location>
        <begin position="251"/>
        <end position="282"/>
    </location>
</feature>
<keyword evidence="10" id="KW-1185">Reference proteome</keyword>
<evidence type="ECO:0000256" key="3">
    <source>
        <dbReference type="ARBA" id="ARBA00022723"/>
    </source>
</evidence>
<dbReference type="Pfam" id="PF12801">
    <property type="entry name" value="Fer4_5"/>
    <property type="match status" value="1"/>
</dbReference>
<dbReference type="InterPro" id="IPR013783">
    <property type="entry name" value="Ig-like_fold"/>
</dbReference>
<keyword evidence="2" id="KW-0004">4Fe-4S</keyword>
<organism evidence="9 10">
    <name type="scientific">Crenobacter intestini</name>
    <dbReference type="NCBI Taxonomy" id="2563443"/>
    <lineage>
        <taxon>Bacteria</taxon>
        <taxon>Pseudomonadati</taxon>
        <taxon>Pseudomonadota</taxon>
        <taxon>Betaproteobacteria</taxon>
        <taxon>Neisseriales</taxon>
        <taxon>Neisseriaceae</taxon>
        <taxon>Crenobacter</taxon>
    </lineage>
</organism>
<dbReference type="Pfam" id="PF11614">
    <property type="entry name" value="FixG_C"/>
    <property type="match status" value="1"/>
</dbReference>
<dbReference type="SUPFAM" id="SSF54862">
    <property type="entry name" value="4Fe-4S ferredoxins"/>
    <property type="match status" value="1"/>
</dbReference>
<keyword evidence="7" id="KW-0472">Membrane</keyword>
<dbReference type="AlphaFoldDB" id="A0A4T0UWD9"/>
<evidence type="ECO:0000256" key="7">
    <source>
        <dbReference type="SAM" id="Phobius"/>
    </source>
</evidence>
<evidence type="ECO:0000313" key="9">
    <source>
        <dbReference type="EMBL" id="TIC83359.1"/>
    </source>
</evidence>
<dbReference type="OrthoDB" id="9811700at2"/>
<evidence type="ECO:0000256" key="4">
    <source>
        <dbReference type="ARBA" id="ARBA00022982"/>
    </source>
</evidence>
<evidence type="ECO:0000256" key="1">
    <source>
        <dbReference type="ARBA" id="ARBA00022448"/>
    </source>
</evidence>
<feature type="transmembrane region" description="Helical" evidence="7">
    <location>
        <begin position="334"/>
        <end position="352"/>
    </location>
</feature>
<dbReference type="EMBL" id="STGJ01000007">
    <property type="protein sequence ID" value="TIC83359.1"/>
    <property type="molecule type" value="Genomic_DNA"/>
</dbReference>